<dbReference type="FunFam" id="3.90.79.10:FF:000003">
    <property type="entry name" value="M7GpppN-mRNA hydrolase isoform 2"/>
    <property type="match status" value="1"/>
</dbReference>
<dbReference type="FunFam" id="1.10.10.1050:FF:000001">
    <property type="entry name" value="M7GpppN-mRNA hydrolase isoform 2"/>
    <property type="match status" value="1"/>
</dbReference>
<dbReference type="GO" id="GO:0000932">
    <property type="term" value="C:P-body"/>
    <property type="evidence" value="ECO:0007669"/>
    <property type="project" value="UniProtKB-SubCell"/>
</dbReference>
<dbReference type="InterPro" id="IPR007722">
    <property type="entry name" value="DCP2_BoxA"/>
</dbReference>
<dbReference type="AlphaFoldDB" id="H2ZAC7"/>
<dbReference type="PROSITE" id="PS00893">
    <property type="entry name" value="NUDIX_BOX"/>
    <property type="match status" value="1"/>
</dbReference>
<dbReference type="Pfam" id="PF05026">
    <property type="entry name" value="DCP2"/>
    <property type="match status" value="1"/>
</dbReference>
<evidence type="ECO:0000256" key="16">
    <source>
        <dbReference type="ARBA" id="ARBA00078183"/>
    </source>
</evidence>
<dbReference type="eggNOG" id="KOG2937">
    <property type="taxonomic scope" value="Eukaryota"/>
</dbReference>
<feature type="domain" description="Nudix hydrolase" evidence="18">
    <location>
        <begin position="92"/>
        <end position="223"/>
    </location>
</feature>
<comment type="subcellular location">
    <subcellularLocation>
        <location evidence="4">Cytoplasm</location>
        <location evidence="4">P-body</location>
    </subcellularLocation>
    <subcellularLocation>
        <location evidence="3">Nucleus</location>
    </subcellularLocation>
</comment>
<evidence type="ECO:0000313" key="19">
    <source>
        <dbReference type="Ensembl" id="ENSCSAVP00000014542.1"/>
    </source>
</evidence>
<dbReference type="GeneTree" id="ENSGT00390000018878"/>
<sequence>MLKISANVLDDLCSRFLLNIPSQEREDMVRLCFQIELAHWFYLDFFRAEDSRLPDCRMREFTKLIFENYPFLLNPSDVDVDQILESWKEYKRSVPTYGAILLDSKLEHVLLVQGYWIKASWGFPKGKVNKDEQPEICASREVLEETGYDISKSIKPNQYAEHHLNEQLSRLYFIRDVPLDTQFKPKTRGEIKNLQWFSVNDLPAHRKDLTSKQNLNMAANCFFMVIPFMKQMRKWIANQKALEFEKAAKPKQILHPGSKSERKGQNAEKLSCNSPRVLYNGPSSPAKLSTPTSLSMDCKISIEKSMAEDQITFFKHG</sequence>
<comment type="similarity">
    <text evidence="5">Belongs to the Nudix hydrolase family. DCP2 subfamily.</text>
</comment>
<keyword evidence="8" id="KW-0479">Metal-binding</keyword>
<dbReference type="OMA" id="PIRLCFQ"/>
<organism evidence="19 20">
    <name type="scientific">Ciona savignyi</name>
    <name type="common">Pacific transparent sea squirt</name>
    <dbReference type="NCBI Taxonomy" id="51511"/>
    <lineage>
        <taxon>Eukaryota</taxon>
        <taxon>Metazoa</taxon>
        <taxon>Chordata</taxon>
        <taxon>Tunicata</taxon>
        <taxon>Ascidiacea</taxon>
        <taxon>Phlebobranchia</taxon>
        <taxon>Cionidae</taxon>
        <taxon>Ciona</taxon>
    </lineage>
</organism>
<dbReference type="HOGENOM" id="CLU_008108_3_0_1"/>
<reference evidence="20" key="1">
    <citation type="submission" date="2003-08" db="EMBL/GenBank/DDBJ databases">
        <authorList>
            <person name="Birren B."/>
            <person name="Nusbaum C."/>
            <person name="Abebe A."/>
            <person name="Abouelleil A."/>
            <person name="Adekoya E."/>
            <person name="Ait-zahra M."/>
            <person name="Allen N."/>
            <person name="Allen T."/>
            <person name="An P."/>
            <person name="Anderson M."/>
            <person name="Anderson S."/>
            <person name="Arachchi H."/>
            <person name="Armbruster J."/>
            <person name="Bachantsang P."/>
            <person name="Baldwin J."/>
            <person name="Barry A."/>
            <person name="Bayul T."/>
            <person name="Blitshsteyn B."/>
            <person name="Bloom T."/>
            <person name="Blye J."/>
            <person name="Boguslavskiy L."/>
            <person name="Borowsky M."/>
            <person name="Boukhgalter B."/>
            <person name="Brunache A."/>
            <person name="Butler J."/>
            <person name="Calixte N."/>
            <person name="Calvo S."/>
            <person name="Camarata J."/>
            <person name="Campo K."/>
            <person name="Chang J."/>
            <person name="Cheshatsang Y."/>
            <person name="Citroen M."/>
            <person name="Collymore A."/>
            <person name="Considine T."/>
            <person name="Cook A."/>
            <person name="Cooke P."/>
            <person name="Corum B."/>
            <person name="Cuomo C."/>
            <person name="David R."/>
            <person name="Dawoe T."/>
            <person name="Degray S."/>
            <person name="Dodge S."/>
            <person name="Dooley K."/>
            <person name="Dorje P."/>
            <person name="Dorjee K."/>
            <person name="Dorris L."/>
            <person name="Duffey N."/>
            <person name="Dupes A."/>
            <person name="Elkins T."/>
            <person name="Engels R."/>
            <person name="Erickson J."/>
            <person name="Farina A."/>
            <person name="Faro S."/>
            <person name="Ferreira P."/>
            <person name="Fischer H."/>
            <person name="Fitzgerald M."/>
            <person name="Foley K."/>
            <person name="Gage D."/>
            <person name="Galagan J."/>
            <person name="Gearin G."/>
            <person name="Gnerre S."/>
            <person name="Gnirke A."/>
            <person name="Goyette A."/>
            <person name="Graham J."/>
            <person name="Grandbois E."/>
            <person name="Gyaltsen K."/>
            <person name="Hafez N."/>
            <person name="Hagopian D."/>
            <person name="Hagos B."/>
            <person name="Hall J."/>
            <person name="Hatcher B."/>
            <person name="Heller A."/>
            <person name="Higgins H."/>
            <person name="Honan T."/>
            <person name="Horn A."/>
            <person name="Houde N."/>
            <person name="Hughes L."/>
            <person name="Hulme W."/>
            <person name="Husby E."/>
            <person name="Iliev I."/>
            <person name="Jaffe D."/>
            <person name="Jones C."/>
            <person name="Kamal M."/>
            <person name="Kamat A."/>
            <person name="Kamvysselis M."/>
            <person name="Karlsson E."/>
            <person name="Kells C."/>
            <person name="Kieu A."/>
            <person name="Kisner P."/>
            <person name="Kodira C."/>
            <person name="Kulbokas E."/>
            <person name="Labutti K."/>
            <person name="Lama D."/>
            <person name="Landers T."/>
            <person name="Leger J."/>
            <person name="Levine S."/>
            <person name="Lewis D."/>
            <person name="Lewis T."/>
            <person name="Lindblad-toh K."/>
            <person name="Liu X."/>
            <person name="Lokyitsang T."/>
            <person name="Lokyitsang Y."/>
            <person name="Lucien O."/>
            <person name="Lui A."/>
            <person name="Ma L.J."/>
            <person name="Mabbitt R."/>
            <person name="Macdonald J."/>
            <person name="Maclean C."/>
            <person name="Major J."/>
            <person name="Manning J."/>
            <person name="Marabella R."/>
            <person name="Maru K."/>
            <person name="Matthews C."/>
            <person name="Mauceli E."/>
            <person name="Mccarthy M."/>
            <person name="Mcdonough S."/>
            <person name="Mcghee T."/>
            <person name="Meldrim J."/>
            <person name="Meneus L."/>
            <person name="Mesirov J."/>
            <person name="Mihalev A."/>
            <person name="Mihova T."/>
            <person name="Mikkelsen T."/>
            <person name="Mlenga V."/>
            <person name="Moru K."/>
            <person name="Mozes J."/>
            <person name="Mulrain L."/>
            <person name="Munson G."/>
            <person name="Naylor J."/>
            <person name="Newes C."/>
            <person name="Nguyen C."/>
            <person name="Nguyen N."/>
            <person name="Nguyen T."/>
            <person name="Nicol R."/>
            <person name="Nielsen C."/>
            <person name="Nizzari M."/>
            <person name="Norbu C."/>
            <person name="Norbu N."/>
            <person name="O'donnell P."/>
            <person name="Okoawo O."/>
            <person name="O'leary S."/>
            <person name="Omotosho B."/>
            <person name="O'neill K."/>
            <person name="Osman S."/>
            <person name="Parker S."/>
            <person name="Perrin D."/>
            <person name="Phunkhang P."/>
            <person name="Piqani B."/>
            <person name="Purcell S."/>
            <person name="Rachupka T."/>
            <person name="Ramasamy U."/>
            <person name="Rameau R."/>
            <person name="Ray V."/>
            <person name="Raymond C."/>
            <person name="Retta R."/>
            <person name="Richardson S."/>
            <person name="Rise C."/>
            <person name="Rodriguez J."/>
            <person name="Rogers J."/>
            <person name="Rogov P."/>
            <person name="Rutman M."/>
            <person name="Schupbach R."/>
            <person name="Seaman C."/>
            <person name="Settipalli S."/>
            <person name="Sharpe T."/>
            <person name="Sheridan J."/>
            <person name="Sherpa N."/>
            <person name="Shi J."/>
            <person name="Smirnov S."/>
            <person name="Smith C."/>
            <person name="Sougnez C."/>
            <person name="Spencer B."/>
            <person name="Stalker J."/>
            <person name="Stange-thomann N."/>
            <person name="Stavropoulos S."/>
            <person name="Stetson K."/>
            <person name="Stone C."/>
            <person name="Stone S."/>
            <person name="Stubbs M."/>
            <person name="Talamas J."/>
            <person name="Tchuinga P."/>
            <person name="Tenzing P."/>
            <person name="Tesfaye S."/>
            <person name="Theodore J."/>
            <person name="Thoulutsang Y."/>
            <person name="Topham K."/>
            <person name="Towey S."/>
            <person name="Tsamla T."/>
            <person name="Tsomo N."/>
            <person name="Vallee D."/>
            <person name="Vassiliev H."/>
            <person name="Venkataraman V."/>
            <person name="Vinson J."/>
            <person name="Vo A."/>
            <person name="Wade C."/>
            <person name="Wang S."/>
            <person name="Wangchuk T."/>
            <person name="Wangdi T."/>
            <person name="Whittaker C."/>
            <person name="Wilkinson J."/>
            <person name="Wu Y."/>
            <person name="Wyman D."/>
            <person name="Yadav S."/>
            <person name="Yang S."/>
            <person name="Yang X."/>
            <person name="Yeager S."/>
            <person name="Yee E."/>
            <person name="Young G."/>
            <person name="Zainoun J."/>
            <person name="Zembeck L."/>
            <person name="Zimmer A."/>
            <person name="Zody M."/>
            <person name="Lander E."/>
        </authorList>
    </citation>
    <scope>NUCLEOTIDE SEQUENCE [LARGE SCALE GENOMIC DNA]</scope>
</reference>
<dbReference type="PROSITE" id="PS51462">
    <property type="entry name" value="NUDIX"/>
    <property type="match status" value="1"/>
</dbReference>
<evidence type="ECO:0000313" key="20">
    <source>
        <dbReference type="Proteomes" id="UP000007875"/>
    </source>
</evidence>
<evidence type="ECO:0000256" key="13">
    <source>
        <dbReference type="ARBA" id="ARBA00047661"/>
    </source>
</evidence>
<dbReference type="GO" id="GO:0140933">
    <property type="term" value="F:5'-(N(7)-methylguanosine 5'-triphospho)-[mRNA] hydrolase activity"/>
    <property type="evidence" value="ECO:0007669"/>
    <property type="project" value="UniProtKB-EC"/>
</dbReference>
<dbReference type="GO" id="GO:0000184">
    <property type="term" value="P:nuclear-transcribed mRNA catabolic process, nonsense-mediated decay"/>
    <property type="evidence" value="ECO:0007669"/>
    <property type="project" value="InterPro"/>
</dbReference>
<keyword evidence="20" id="KW-1185">Reference proteome</keyword>
<dbReference type="InterPro" id="IPR020084">
    <property type="entry name" value="NUDIX_hydrolase_CS"/>
</dbReference>
<reference evidence="19" key="3">
    <citation type="submission" date="2025-09" db="UniProtKB">
        <authorList>
            <consortium name="Ensembl"/>
        </authorList>
    </citation>
    <scope>IDENTIFICATION</scope>
</reference>
<evidence type="ECO:0000256" key="5">
    <source>
        <dbReference type="ARBA" id="ARBA00005279"/>
    </source>
</evidence>
<dbReference type="STRING" id="51511.ENSCSAVP00000014542"/>
<comment type="cofactor">
    <cofactor evidence="1">
        <name>Mn(2+)</name>
        <dbReference type="ChEBI" id="CHEBI:29035"/>
    </cofactor>
</comment>
<evidence type="ECO:0000256" key="10">
    <source>
        <dbReference type="ARBA" id="ARBA00022884"/>
    </source>
</evidence>
<keyword evidence="12" id="KW-0539">Nucleus</keyword>
<dbReference type="FunCoup" id="H2ZAC7">
    <property type="interactions" value="71"/>
</dbReference>
<dbReference type="Ensembl" id="ENSCSAVT00000014707.1">
    <property type="protein sequence ID" value="ENSCSAVP00000014542.1"/>
    <property type="gene ID" value="ENSCSAVG00000008510.1"/>
</dbReference>
<dbReference type="InterPro" id="IPR036189">
    <property type="entry name" value="DCP2_BoxA_sf"/>
</dbReference>
<dbReference type="GO" id="GO:0005634">
    <property type="term" value="C:nucleus"/>
    <property type="evidence" value="ECO:0007669"/>
    <property type="project" value="UniProtKB-SubCell"/>
</dbReference>
<dbReference type="InterPro" id="IPR015797">
    <property type="entry name" value="NUDIX_hydrolase-like_dom_sf"/>
</dbReference>
<keyword evidence="6" id="KW-0963">Cytoplasm</keyword>
<evidence type="ECO:0000256" key="1">
    <source>
        <dbReference type="ARBA" id="ARBA00001936"/>
    </source>
</evidence>
<feature type="region of interest" description="Disordered" evidence="17">
    <location>
        <begin position="252"/>
        <end position="292"/>
    </location>
</feature>
<evidence type="ECO:0000256" key="15">
    <source>
        <dbReference type="ARBA" id="ARBA00068566"/>
    </source>
</evidence>
<dbReference type="SMR" id="H2ZAC7"/>
<dbReference type="PANTHER" id="PTHR23114">
    <property type="entry name" value="M7GPPPN-MRNA HYDROLASE"/>
    <property type="match status" value="1"/>
</dbReference>
<dbReference type="SUPFAM" id="SSF140586">
    <property type="entry name" value="Dcp2 domain-like"/>
    <property type="match status" value="1"/>
</dbReference>
<evidence type="ECO:0000256" key="2">
    <source>
        <dbReference type="ARBA" id="ARBA00001946"/>
    </source>
</evidence>
<reference evidence="19" key="2">
    <citation type="submission" date="2025-08" db="UniProtKB">
        <authorList>
            <consortium name="Ensembl"/>
        </authorList>
    </citation>
    <scope>IDENTIFICATION</scope>
</reference>
<dbReference type="SUPFAM" id="SSF55811">
    <property type="entry name" value="Nudix"/>
    <property type="match status" value="1"/>
</dbReference>
<evidence type="ECO:0000256" key="11">
    <source>
        <dbReference type="ARBA" id="ARBA00023211"/>
    </source>
</evidence>
<dbReference type="InterPro" id="IPR044099">
    <property type="entry name" value="Dcp2_NUDIX"/>
</dbReference>
<comment type="catalytic activity">
    <reaction evidence="13">
        <text>a 5'-end (N(7)-methyl 5'-triphosphoguanosine)-ribonucleoside in mRNA + H2O = N(7)-methyl-GDP + a 5'-end phospho-ribonucleoside in mRNA + 2 H(+)</text>
        <dbReference type="Rhea" id="RHEA:67484"/>
        <dbReference type="Rhea" id="RHEA-COMP:15692"/>
        <dbReference type="Rhea" id="RHEA-COMP:17167"/>
        <dbReference type="ChEBI" id="CHEBI:15377"/>
        <dbReference type="ChEBI" id="CHEBI:15378"/>
        <dbReference type="ChEBI" id="CHEBI:63714"/>
        <dbReference type="ChEBI" id="CHEBI:138282"/>
        <dbReference type="ChEBI" id="CHEBI:156461"/>
        <dbReference type="EC" id="3.6.1.62"/>
    </reaction>
    <physiologicalReaction direction="left-to-right" evidence="13">
        <dbReference type="Rhea" id="RHEA:67485"/>
    </physiologicalReaction>
</comment>
<dbReference type="InParanoid" id="H2ZAC7"/>
<evidence type="ECO:0000259" key="18">
    <source>
        <dbReference type="PROSITE" id="PS51462"/>
    </source>
</evidence>
<dbReference type="SMART" id="SM01125">
    <property type="entry name" value="DCP2"/>
    <property type="match status" value="1"/>
</dbReference>
<comment type="function">
    <text evidence="14">Decapping metalloenzyme that catalyzes the cleavage of the cap structure on mRNAs. Removes the 7-methyl guanine cap structure from mRNA molecules, yielding a 5'-phosphorylated mRNA fragment and 7m-GDP. Necessary for the degradation of mRNAs, both in normal mRNA turnover and in nonsense-mediated mRNA decay. Plays a role in replication-dependent histone mRNA degradation. Has higher activity towards mRNAs that lack a poly(A) tail. Has no activity towards a cap structure lacking an RNA moiety. The presence of a N(6)-methyladenosine methylation at the second transcribed position of mRNAs (N(6),2'-O-dimethyladenosine cap; m6A(m)) provides resistance to DCP2-mediated decapping. Blocks autophagy in nutrient-rich conditions by repressing the expression of ATG-related genes through degradation of their transcripts.</text>
</comment>
<keyword evidence="10" id="KW-0694">RNA-binding</keyword>
<evidence type="ECO:0000256" key="6">
    <source>
        <dbReference type="ARBA" id="ARBA00022490"/>
    </source>
</evidence>
<proteinExistence type="inferred from homology"/>
<feature type="compositionally biased region" description="Polar residues" evidence="17">
    <location>
        <begin position="281"/>
        <end position="292"/>
    </location>
</feature>
<accession>H2ZAC7</accession>
<dbReference type="Gene3D" id="1.10.10.1050">
    <property type="entry name" value="Dcp2, box A domain"/>
    <property type="match status" value="1"/>
</dbReference>
<protein>
    <recommendedName>
        <fullName evidence="15">m7GpppN-mRNA hydrolase</fullName>
    </recommendedName>
    <alternativeName>
        <fullName evidence="16">mRNA-decapping enzyme 2</fullName>
    </alternativeName>
</protein>
<comment type="cofactor">
    <cofactor evidence="2">
        <name>Mg(2+)</name>
        <dbReference type="ChEBI" id="CHEBI:18420"/>
    </cofactor>
</comment>
<dbReference type="CDD" id="cd03672">
    <property type="entry name" value="NUDIX_Dcp2p_Nudt20"/>
    <property type="match status" value="1"/>
</dbReference>
<dbReference type="GO" id="GO:0003723">
    <property type="term" value="F:RNA binding"/>
    <property type="evidence" value="ECO:0007669"/>
    <property type="project" value="UniProtKB-KW"/>
</dbReference>
<evidence type="ECO:0000256" key="7">
    <source>
        <dbReference type="ARBA" id="ARBA00022553"/>
    </source>
</evidence>
<keyword evidence="9" id="KW-0378">Hydrolase</keyword>
<dbReference type="Pfam" id="PF00293">
    <property type="entry name" value="NUDIX"/>
    <property type="match status" value="1"/>
</dbReference>
<dbReference type="Gene3D" id="3.90.79.10">
    <property type="entry name" value="Nucleoside Triphosphate Pyrophosphohydrolase"/>
    <property type="match status" value="1"/>
</dbReference>
<dbReference type="PANTHER" id="PTHR23114:SF17">
    <property type="entry name" value="M7GPPPN-MRNA HYDROLASE"/>
    <property type="match status" value="1"/>
</dbReference>
<evidence type="ECO:0000256" key="4">
    <source>
        <dbReference type="ARBA" id="ARBA00004201"/>
    </source>
</evidence>
<dbReference type="GO" id="GO:0000290">
    <property type="term" value="P:deadenylation-dependent decapping of nuclear-transcribed mRNA"/>
    <property type="evidence" value="ECO:0007669"/>
    <property type="project" value="InterPro"/>
</dbReference>
<evidence type="ECO:0000256" key="12">
    <source>
        <dbReference type="ARBA" id="ARBA00023242"/>
    </source>
</evidence>
<dbReference type="GO" id="GO:0030145">
    <property type="term" value="F:manganese ion binding"/>
    <property type="evidence" value="ECO:0007669"/>
    <property type="project" value="InterPro"/>
</dbReference>
<evidence type="ECO:0000256" key="17">
    <source>
        <dbReference type="SAM" id="MobiDB-lite"/>
    </source>
</evidence>
<dbReference type="InterPro" id="IPR000086">
    <property type="entry name" value="NUDIX_hydrolase_dom"/>
</dbReference>
<evidence type="ECO:0000256" key="14">
    <source>
        <dbReference type="ARBA" id="ARBA00060003"/>
    </source>
</evidence>
<keyword evidence="11" id="KW-0464">Manganese</keyword>
<evidence type="ECO:0000256" key="9">
    <source>
        <dbReference type="ARBA" id="ARBA00022801"/>
    </source>
</evidence>
<dbReference type="Proteomes" id="UP000007875">
    <property type="component" value="Unassembled WGS sequence"/>
</dbReference>
<name>H2ZAC7_CIOSA</name>
<keyword evidence="7" id="KW-0597">Phosphoprotein</keyword>
<evidence type="ECO:0000256" key="3">
    <source>
        <dbReference type="ARBA" id="ARBA00004123"/>
    </source>
</evidence>
<evidence type="ECO:0000256" key="8">
    <source>
        <dbReference type="ARBA" id="ARBA00022723"/>
    </source>
</evidence>